<keyword evidence="5" id="KW-0067">ATP-binding</keyword>
<dbReference type="EnsemblPlants" id="TuG1812G0600001161.01.T01">
    <property type="protein sequence ID" value="TuG1812G0600001161.01.T01"/>
    <property type="gene ID" value="TuG1812G0600001161.01"/>
</dbReference>
<feature type="domain" description="Protein kinase" evidence="6">
    <location>
        <begin position="21"/>
        <end position="143"/>
    </location>
</feature>
<organism evidence="7 8">
    <name type="scientific">Triticum urartu</name>
    <name type="common">Red wild einkorn</name>
    <name type="synonym">Crithodium urartu</name>
    <dbReference type="NCBI Taxonomy" id="4572"/>
    <lineage>
        <taxon>Eukaryota</taxon>
        <taxon>Viridiplantae</taxon>
        <taxon>Streptophyta</taxon>
        <taxon>Embryophyta</taxon>
        <taxon>Tracheophyta</taxon>
        <taxon>Spermatophyta</taxon>
        <taxon>Magnoliopsida</taxon>
        <taxon>Liliopsida</taxon>
        <taxon>Poales</taxon>
        <taxon>Poaceae</taxon>
        <taxon>BOP clade</taxon>
        <taxon>Pooideae</taxon>
        <taxon>Triticodae</taxon>
        <taxon>Triticeae</taxon>
        <taxon>Triticinae</taxon>
        <taxon>Triticum</taxon>
    </lineage>
</organism>
<dbReference type="Gene3D" id="3.30.200.20">
    <property type="entry name" value="Phosphorylase Kinase, domain 1"/>
    <property type="match status" value="1"/>
</dbReference>
<dbReference type="FunFam" id="3.30.200.20:FF:000162">
    <property type="entry name" value="Adenine nucleotide alpha hydrolase-like domain kinase"/>
    <property type="match status" value="1"/>
</dbReference>
<name>A0A8R7QP92_TRIUA</name>
<keyword evidence="1" id="KW-0723">Serine/threonine-protein kinase</keyword>
<keyword evidence="2" id="KW-0808">Transferase</keyword>
<dbReference type="GO" id="GO:0004674">
    <property type="term" value="F:protein serine/threonine kinase activity"/>
    <property type="evidence" value="ECO:0007669"/>
    <property type="project" value="UniProtKB-KW"/>
</dbReference>
<dbReference type="GO" id="GO:0005886">
    <property type="term" value="C:plasma membrane"/>
    <property type="evidence" value="ECO:0007669"/>
    <property type="project" value="TreeGrafter"/>
</dbReference>
<dbReference type="PANTHER" id="PTHR27002">
    <property type="entry name" value="RECEPTOR-LIKE SERINE/THREONINE-PROTEIN KINASE SD1-8"/>
    <property type="match status" value="1"/>
</dbReference>
<dbReference type="InterPro" id="IPR000719">
    <property type="entry name" value="Prot_kinase_dom"/>
</dbReference>
<evidence type="ECO:0000256" key="5">
    <source>
        <dbReference type="ARBA" id="ARBA00022840"/>
    </source>
</evidence>
<evidence type="ECO:0000256" key="4">
    <source>
        <dbReference type="ARBA" id="ARBA00022777"/>
    </source>
</evidence>
<keyword evidence="4" id="KW-0418">Kinase</keyword>
<reference evidence="7" key="2">
    <citation type="submission" date="2018-03" db="EMBL/GenBank/DDBJ databases">
        <title>The Triticum urartu genome reveals the dynamic nature of wheat genome evolution.</title>
        <authorList>
            <person name="Ling H."/>
            <person name="Ma B."/>
            <person name="Shi X."/>
            <person name="Liu H."/>
            <person name="Dong L."/>
            <person name="Sun H."/>
            <person name="Cao Y."/>
            <person name="Gao Q."/>
            <person name="Zheng S."/>
            <person name="Li Y."/>
            <person name="Yu Y."/>
            <person name="Du H."/>
            <person name="Qi M."/>
            <person name="Li Y."/>
            <person name="Yu H."/>
            <person name="Cui Y."/>
            <person name="Wang N."/>
            <person name="Chen C."/>
            <person name="Wu H."/>
            <person name="Zhao Y."/>
            <person name="Zhang J."/>
            <person name="Li Y."/>
            <person name="Zhou W."/>
            <person name="Zhang B."/>
            <person name="Hu W."/>
            <person name="Eijk M."/>
            <person name="Tang J."/>
            <person name="Witsenboer H."/>
            <person name="Zhao S."/>
            <person name="Li Z."/>
            <person name="Zhang A."/>
            <person name="Wang D."/>
            <person name="Liang C."/>
        </authorList>
    </citation>
    <scope>NUCLEOTIDE SEQUENCE [LARGE SCALE GENOMIC DNA]</scope>
    <source>
        <strain evidence="7">cv. G1812</strain>
    </source>
</reference>
<dbReference type="GO" id="GO:0005524">
    <property type="term" value="F:ATP binding"/>
    <property type="evidence" value="ECO:0007669"/>
    <property type="project" value="UniProtKB-KW"/>
</dbReference>
<proteinExistence type="predicted"/>
<dbReference type="InterPro" id="IPR020635">
    <property type="entry name" value="Tyr_kinase_cat_dom"/>
</dbReference>
<accession>A0A8R7QP92</accession>
<dbReference type="PANTHER" id="PTHR27002:SF919">
    <property type="entry name" value="PROTEIN KINASE DOMAIN-CONTAINING PROTEIN"/>
    <property type="match status" value="1"/>
</dbReference>
<dbReference type="SMART" id="SM00219">
    <property type="entry name" value="TyrKc"/>
    <property type="match status" value="1"/>
</dbReference>
<evidence type="ECO:0000256" key="3">
    <source>
        <dbReference type="ARBA" id="ARBA00022741"/>
    </source>
</evidence>
<evidence type="ECO:0000313" key="7">
    <source>
        <dbReference type="EnsemblPlants" id="TuG1812G0600001161.01.T01"/>
    </source>
</evidence>
<keyword evidence="3" id="KW-0547">Nucleotide-binding</keyword>
<dbReference type="Pfam" id="PF07714">
    <property type="entry name" value="PK_Tyr_Ser-Thr"/>
    <property type="match status" value="1"/>
</dbReference>
<evidence type="ECO:0000313" key="8">
    <source>
        <dbReference type="Proteomes" id="UP000015106"/>
    </source>
</evidence>
<dbReference type="InterPro" id="IPR011009">
    <property type="entry name" value="Kinase-like_dom_sf"/>
</dbReference>
<dbReference type="Proteomes" id="UP000015106">
    <property type="component" value="Chromosome 6"/>
</dbReference>
<dbReference type="AlphaFoldDB" id="A0A8R7QP92"/>
<evidence type="ECO:0000259" key="6">
    <source>
        <dbReference type="PROSITE" id="PS50011"/>
    </source>
</evidence>
<dbReference type="SUPFAM" id="SSF56112">
    <property type="entry name" value="Protein kinase-like (PK-like)"/>
    <property type="match status" value="1"/>
</dbReference>
<dbReference type="GO" id="GO:0004713">
    <property type="term" value="F:protein tyrosine kinase activity"/>
    <property type="evidence" value="ECO:0007669"/>
    <property type="project" value="InterPro"/>
</dbReference>
<protein>
    <recommendedName>
        <fullName evidence="6">Protein kinase domain-containing protein</fullName>
    </recommendedName>
</protein>
<keyword evidence="8" id="KW-1185">Reference proteome</keyword>
<reference evidence="7" key="3">
    <citation type="submission" date="2022-06" db="UniProtKB">
        <authorList>
            <consortium name="EnsemblPlants"/>
        </authorList>
    </citation>
    <scope>IDENTIFICATION</scope>
</reference>
<evidence type="ECO:0000256" key="1">
    <source>
        <dbReference type="ARBA" id="ARBA00022527"/>
    </source>
</evidence>
<dbReference type="InterPro" id="IPR001245">
    <property type="entry name" value="Ser-Thr/Tyr_kinase_cat_dom"/>
</dbReference>
<dbReference type="PROSITE" id="PS50011">
    <property type="entry name" value="PROTEIN_KINASE_DOM"/>
    <property type="match status" value="1"/>
</dbReference>
<evidence type="ECO:0000256" key="2">
    <source>
        <dbReference type="ARBA" id="ARBA00022679"/>
    </source>
</evidence>
<reference evidence="8" key="1">
    <citation type="journal article" date="2013" name="Nature">
        <title>Draft genome of the wheat A-genome progenitor Triticum urartu.</title>
        <authorList>
            <person name="Ling H.Q."/>
            <person name="Zhao S."/>
            <person name="Liu D."/>
            <person name="Wang J."/>
            <person name="Sun H."/>
            <person name="Zhang C."/>
            <person name="Fan H."/>
            <person name="Li D."/>
            <person name="Dong L."/>
            <person name="Tao Y."/>
            <person name="Gao C."/>
            <person name="Wu H."/>
            <person name="Li Y."/>
            <person name="Cui Y."/>
            <person name="Guo X."/>
            <person name="Zheng S."/>
            <person name="Wang B."/>
            <person name="Yu K."/>
            <person name="Liang Q."/>
            <person name="Yang W."/>
            <person name="Lou X."/>
            <person name="Chen J."/>
            <person name="Feng M."/>
            <person name="Jian J."/>
            <person name="Zhang X."/>
            <person name="Luo G."/>
            <person name="Jiang Y."/>
            <person name="Liu J."/>
            <person name="Wang Z."/>
            <person name="Sha Y."/>
            <person name="Zhang B."/>
            <person name="Wu H."/>
            <person name="Tang D."/>
            <person name="Shen Q."/>
            <person name="Xue P."/>
            <person name="Zou S."/>
            <person name="Wang X."/>
            <person name="Liu X."/>
            <person name="Wang F."/>
            <person name="Yang Y."/>
            <person name="An X."/>
            <person name="Dong Z."/>
            <person name="Zhang K."/>
            <person name="Zhang X."/>
            <person name="Luo M.C."/>
            <person name="Dvorak J."/>
            <person name="Tong Y."/>
            <person name="Wang J."/>
            <person name="Yang H."/>
            <person name="Li Z."/>
            <person name="Wang D."/>
            <person name="Zhang A."/>
            <person name="Wang J."/>
        </authorList>
    </citation>
    <scope>NUCLEOTIDE SEQUENCE</scope>
    <source>
        <strain evidence="8">cv. G1812</strain>
    </source>
</reference>
<dbReference type="Gramene" id="TuG1812G0600001161.01.T01">
    <property type="protein sequence ID" value="TuG1812G0600001161.01.T01"/>
    <property type="gene ID" value="TuG1812G0600001161.01"/>
</dbReference>
<sequence length="143" mass="16114">MSESNSGFSLYTFAEVNDATENFSKRVGEGGFGPVFEGKLPNGEQIAVKRLKLNSVQGLVEFKNEIRLIAKLQHINLVRLLGCCIEGNERMLVYEYMPERSLDSFIIGSSGKFSWHVRARIIEGIAQGLLYIHEQSHLCVVHR</sequence>
<dbReference type="Gene3D" id="1.10.510.10">
    <property type="entry name" value="Transferase(Phosphotransferase) domain 1"/>
    <property type="match status" value="1"/>
</dbReference>